<protein>
    <submittedName>
        <fullName evidence="2">Uncharacterized protein</fullName>
    </submittedName>
</protein>
<evidence type="ECO:0000256" key="1">
    <source>
        <dbReference type="SAM" id="MobiDB-lite"/>
    </source>
</evidence>
<accession>A0A7S0MWZ0</accession>
<name>A0A7S0MWZ0_9CRYP</name>
<proteinExistence type="predicted"/>
<evidence type="ECO:0000313" key="2">
    <source>
        <dbReference type="EMBL" id="CAD8652722.1"/>
    </source>
</evidence>
<reference evidence="2" key="1">
    <citation type="submission" date="2021-01" db="EMBL/GenBank/DDBJ databases">
        <authorList>
            <person name="Corre E."/>
            <person name="Pelletier E."/>
            <person name="Niang G."/>
            <person name="Scheremetjew M."/>
            <person name="Finn R."/>
            <person name="Kale V."/>
            <person name="Holt S."/>
            <person name="Cochrane G."/>
            <person name="Meng A."/>
            <person name="Brown T."/>
            <person name="Cohen L."/>
        </authorList>
    </citation>
    <scope>NUCLEOTIDE SEQUENCE</scope>
    <source>
        <strain evidence="2">CCAP979/52</strain>
    </source>
</reference>
<feature type="compositionally biased region" description="Polar residues" evidence="1">
    <location>
        <begin position="286"/>
        <end position="302"/>
    </location>
</feature>
<organism evidence="2">
    <name type="scientific">Cryptomonas curvata</name>
    <dbReference type="NCBI Taxonomy" id="233186"/>
    <lineage>
        <taxon>Eukaryota</taxon>
        <taxon>Cryptophyceae</taxon>
        <taxon>Cryptomonadales</taxon>
        <taxon>Cryptomonadaceae</taxon>
        <taxon>Cryptomonas</taxon>
    </lineage>
</organism>
<feature type="compositionally biased region" description="Basic and acidic residues" evidence="1">
    <location>
        <begin position="323"/>
        <end position="353"/>
    </location>
</feature>
<gene>
    <name evidence="2" type="ORF">CCUR1050_LOCUS27792</name>
</gene>
<feature type="region of interest" description="Disordered" evidence="1">
    <location>
        <begin position="281"/>
        <end position="370"/>
    </location>
</feature>
<dbReference type="EMBL" id="HBEZ01050593">
    <property type="protein sequence ID" value="CAD8652722.1"/>
    <property type="molecule type" value="Transcribed_RNA"/>
</dbReference>
<sequence>MEVPFAQTQGGASLIKGLFAAHHASDTSKRNSPSTDDIEAILQEYNEVSYPYNTARCIDPAFGAAVDNFTQAWQAALSAAVKPTARPAAPAAVANQLALDTIRRETEADELRIRRIASEGSFIDSSRGNFLNDYLFSHAKGEVVHIATLALSVAALAASAYQLPLVDLDSKPLTPDQIFEAIPQDVPVEATSWAKVVHELATLRARTTLHYQHINTATKGAGTSFSTVQQIEFQKRKDKDALDLDKEHKHHTGYDELLKQAVEVHTKKVPGTICPALATGNARGGASSTGASDISAATTPQKSTDRGGRPPAARGRGRGGAHKNQDYYKSNRQDDRSKPYARSYDDRRDDRGPRNNNKHHNRDSDRDRRP</sequence>
<dbReference type="AlphaFoldDB" id="A0A7S0MWZ0"/>